<dbReference type="PROSITE" id="PS00061">
    <property type="entry name" value="ADH_SHORT"/>
    <property type="match status" value="1"/>
</dbReference>
<dbReference type="PANTHER" id="PTHR42760:SF133">
    <property type="entry name" value="3-OXOACYL-[ACYL-CARRIER-PROTEIN] REDUCTASE"/>
    <property type="match status" value="1"/>
</dbReference>
<name>A0A6N8IVD2_9BURK</name>
<reference evidence="4 5" key="1">
    <citation type="submission" date="2019-12" db="EMBL/GenBank/DDBJ databases">
        <authorList>
            <person name="Huq M.A."/>
        </authorList>
    </citation>
    <scope>NUCLEOTIDE SEQUENCE [LARGE SCALE GENOMIC DNA]</scope>
    <source>
        <strain evidence="4 5">MAH-25</strain>
    </source>
</reference>
<dbReference type="InterPro" id="IPR036291">
    <property type="entry name" value="NAD(P)-bd_dom_sf"/>
</dbReference>
<dbReference type="FunFam" id="3.40.50.720:FF:000084">
    <property type="entry name" value="Short-chain dehydrogenase reductase"/>
    <property type="match status" value="1"/>
</dbReference>
<gene>
    <name evidence="4" type="ORF">GON04_10610</name>
</gene>
<sequence>MAQHLSGPPSLEGQVALITGGAGGMGRAIAAAFKAAGARVVATDRAEHEDVGPGIQYRQYDVTSRAATDKVVDAVIAEHGKVDILVLCAGIIARTPLGDSTDQEWDDILSVNVNGVVNPTRKLFPLMCQRGFGKILAAGSIAAKNGGVASGPAYVASKAAVHGLMRWIAKAGAPHGVYANTLAPGPVETAMWANVTGSTGAPAANATVPLGRYGNAVDIAQAALFLCSPASNWITGTSLDISGGMWMD</sequence>
<dbReference type="PANTHER" id="PTHR42760">
    <property type="entry name" value="SHORT-CHAIN DEHYDROGENASES/REDUCTASES FAMILY MEMBER"/>
    <property type="match status" value="1"/>
</dbReference>
<dbReference type="SMART" id="SM00822">
    <property type="entry name" value="PKS_KR"/>
    <property type="match status" value="1"/>
</dbReference>
<keyword evidence="5" id="KW-1185">Reference proteome</keyword>
<evidence type="ECO:0000313" key="4">
    <source>
        <dbReference type="EMBL" id="MVQ29903.1"/>
    </source>
</evidence>
<dbReference type="CDD" id="cd05233">
    <property type="entry name" value="SDR_c"/>
    <property type="match status" value="1"/>
</dbReference>
<dbReference type="Gene3D" id="3.40.50.720">
    <property type="entry name" value="NAD(P)-binding Rossmann-like Domain"/>
    <property type="match status" value="1"/>
</dbReference>
<dbReference type="InterPro" id="IPR002347">
    <property type="entry name" value="SDR_fam"/>
</dbReference>
<comment type="caution">
    <text evidence="4">The sequence shown here is derived from an EMBL/GenBank/DDBJ whole genome shotgun (WGS) entry which is preliminary data.</text>
</comment>
<dbReference type="SUPFAM" id="SSF51735">
    <property type="entry name" value="NAD(P)-binding Rossmann-fold domains"/>
    <property type="match status" value="1"/>
</dbReference>
<evidence type="ECO:0000313" key="5">
    <source>
        <dbReference type="Proteomes" id="UP000469385"/>
    </source>
</evidence>
<dbReference type="EMBL" id="WSEL01000003">
    <property type="protein sequence ID" value="MVQ29903.1"/>
    <property type="molecule type" value="Genomic_DNA"/>
</dbReference>
<dbReference type="PRINTS" id="PR00080">
    <property type="entry name" value="SDRFAMILY"/>
</dbReference>
<protein>
    <submittedName>
        <fullName evidence="4">SDR family oxidoreductase</fullName>
    </submittedName>
</protein>
<dbReference type="InterPro" id="IPR020904">
    <property type="entry name" value="Sc_DH/Rdtase_CS"/>
</dbReference>
<evidence type="ECO:0000259" key="3">
    <source>
        <dbReference type="SMART" id="SM00822"/>
    </source>
</evidence>
<dbReference type="Pfam" id="PF13561">
    <property type="entry name" value="adh_short_C2"/>
    <property type="match status" value="1"/>
</dbReference>
<evidence type="ECO:0000256" key="1">
    <source>
        <dbReference type="ARBA" id="ARBA00006484"/>
    </source>
</evidence>
<evidence type="ECO:0000256" key="2">
    <source>
        <dbReference type="ARBA" id="ARBA00023002"/>
    </source>
</evidence>
<organism evidence="4 5">
    <name type="scientific">Ramlibacter pinisoli</name>
    <dbReference type="NCBI Taxonomy" id="2682844"/>
    <lineage>
        <taxon>Bacteria</taxon>
        <taxon>Pseudomonadati</taxon>
        <taxon>Pseudomonadota</taxon>
        <taxon>Betaproteobacteria</taxon>
        <taxon>Burkholderiales</taxon>
        <taxon>Comamonadaceae</taxon>
        <taxon>Ramlibacter</taxon>
    </lineage>
</organism>
<dbReference type="RefSeq" id="WP_157397857.1">
    <property type="nucleotide sequence ID" value="NZ_WSEL01000003.1"/>
</dbReference>
<dbReference type="GO" id="GO:0016616">
    <property type="term" value="F:oxidoreductase activity, acting on the CH-OH group of donors, NAD or NADP as acceptor"/>
    <property type="evidence" value="ECO:0007669"/>
    <property type="project" value="TreeGrafter"/>
</dbReference>
<accession>A0A6N8IVD2</accession>
<dbReference type="Proteomes" id="UP000469385">
    <property type="component" value="Unassembled WGS sequence"/>
</dbReference>
<comment type="similarity">
    <text evidence="1">Belongs to the short-chain dehydrogenases/reductases (SDR) family.</text>
</comment>
<dbReference type="InterPro" id="IPR057326">
    <property type="entry name" value="KR_dom"/>
</dbReference>
<dbReference type="AlphaFoldDB" id="A0A6N8IVD2"/>
<keyword evidence="2" id="KW-0560">Oxidoreductase</keyword>
<proteinExistence type="inferred from homology"/>
<feature type="domain" description="Ketoreductase" evidence="3">
    <location>
        <begin position="14"/>
        <end position="195"/>
    </location>
</feature>
<dbReference type="PRINTS" id="PR00081">
    <property type="entry name" value="GDHRDH"/>
</dbReference>